<dbReference type="SUPFAM" id="SSF51905">
    <property type="entry name" value="FAD/NAD(P)-binding domain"/>
    <property type="match status" value="1"/>
</dbReference>
<dbReference type="EMBL" id="CP071793">
    <property type="protein sequence ID" value="QTD50590.1"/>
    <property type="molecule type" value="Genomic_DNA"/>
</dbReference>
<evidence type="ECO:0000256" key="5">
    <source>
        <dbReference type="ARBA" id="ARBA00023027"/>
    </source>
</evidence>
<dbReference type="InterPro" id="IPR002937">
    <property type="entry name" value="Amino_oxidase"/>
</dbReference>
<dbReference type="Gene3D" id="3.50.50.60">
    <property type="entry name" value="FAD/NAD(P)-binding domain"/>
    <property type="match status" value="2"/>
</dbReference>
<organism evidence="7 8">
    <name type="scientific">Sulfidibacter corallicola</name>
    <dbReference type="NCBI Taxonomy" id="2818388"/>
    <lineage>
        <taxon>Bacteria</taxon>
        <taxon>Pseudomonadati</taxon>
        <taxon>Acidobacteriota</taxon>
        <taxon>Holophagae</taxon>
        <taxon>Acanthopleuribacterales</taxon>
        <taxon>Acanthopleuribacteraceae</taxon>
        <taxon>Sulfidibacter</taxon>
    </lineage>
</organism>
<dbReference type="RefSeq" id="WP_237380409.1">
    <property type="nucleotide sequence ID" value="NZ_CP071793.1"/>
</dbReference>
<proteinExistence type="predicted"/>
<dbReference type="KEGG" id="scor:J3U87_33820"/>
<keyword evidence="4" id="KW-0521">NADP</keyword>
<evidence type="ECO:0000313" key="8">
    <source>
        <dbReference type="Proteomes" id="UP000663929"/>
    </source>
</evidence>
<dbReference type="Pfam" id="PF01593">
    <property type="entry name" value="Amino_oxidase"/>
    <property type="match status" value="1"/>
</dbReference>
<keyword evidence="3" id="KW-0274">FAD</keyword>
<evidence type="ECO:0000256" key="2">
    <source>
        <dbReference type="ARBA" id="ARBA00022729"/>
    </source>
</evidence>
<accession>A0A8A4TLZ8</accession>
<dbReference type="Proteomes" id="UP000663929">
    <property type="component" value="Chromosome"/>
</dbReference>
<protein>
    <submittedName>
        <fullName evidence="7">NAD(P)/FAD-dependent oxidoreductase</fullName>
    </submittedName>
</protein>
<evidence type="ECO:0000259" key="6">
    <source>
        <dbReference type="Pfam" id="PF01593"/>
    </source>
</evidence>
<dbReference type="PRINTS" id="PR00419">
    <property type="entry name" value="ADXRDTASE"/>
</dbReference>
<dbReference type="AlphaFoldDB" id="A0A8A4TLZ8"/>
<dbReference type="PANTHER" id="PTHR46091">
    <property type="entry name" value="BLR7054 PROTEIN"/>
    <property type="match status" value="1"/>
</dbReference>
<dbReference type="InterPro" id="IPR036188">
    <property type="entry name" value="FAD/NAD-bd_sf"/>
</dbReference>
<dbReference type="GO" id="GO:0016491">
    <property type="term" value="F:oxidoreductase activity"/>
    <property type="evidence" value="ECO:0007669"/>
    <property type="project" value="InterPro"/>
</dbReference>
<feature type="domain" description="Amine oxidase" evidence="6">
    <location>
        <begin position="25"/>
        <end position="513"/>
    </location>
</feature>
<keyword evidence="5" id="KW-0520">NAD</keyword>
<keyword evidence="8" id="KW-1185">Reference proteome</keyword>
<keyword evidence="2" id="KW-0732">Signal</keyword>
<dbReference type="InterPro" id="IPR052206">
    <property type="entry name" value="Retinol_saturase"/>
</dbReference>
<gene>
    <name evidence="7" type="ORF">J3U87_33820</name>
</gene>
<evidence type="ECO:0000256" key="1">
    <source>
        <dbReference type="ARBA" id="ARBA00022630"/>
    </source>
</evidence>
<keyword evidence="1" id="KW-0285">Flavoprotein</keyword>
<evidence type="ECO:0000256" key="3">
    <source>
        <dbReference type="ARBA" id="ARBA00022827"/>
    </source>
</evidence>
<name>A0A8A4TLZ8_SULCO</name>
<sequence>MPIGERYAIEKCEARYDVIVIGSGMGGLAAASLLSKAGKKVLVLERHYTAGGFTHTYKRKGYEWDVGVHYIGEVLKEKSLVRRMFDYLTEDQLDWAPMGEVYDRMICGDTQFDFRSGYRELRADLIARFPEEEQGIRRYFQMIREVKNATPLTVAKPMMPLWLRPALWPVSVMGSPNHAEKTTGEVLKELVKNEELRAILATQWGDCGLPPEQSSFFIHAMIAGHYANGAGYPVGGSSRIAETIEPIVKRAGGRILVRAEVARILVKHGSAYGVRMANGDRILADKVISTVGVPNTYRHLLDDHHRNRYGIPNKLDQVKADGGHLCLYVGLKQSAEALNLPKTNLWIFPSLDHDANVARYKEDAKSPFPLVYISFPSAKDPDWQRRFPGKSTIELVTLAPYDWFEAWSDKPWLRRGDEYEALKADFSERLLAHLYERVPQVKGAVDYFELSTPLSTQHFCNYARGEIYGLDHVPQRFAQKWLRPKTPIANLYLGGQDVFVAGVVGAMTGGLMAGATVLGPAVLGLLPKRLGTLPSLLRLFA</sequence>
<reference evidence="7" key="1">
    <citation type="submission" date="2021-03" db="EMBL/GenBank/DDBJ databases">
        <title>Acanthopleuribacteraceae sp. M133.</title>
        <authorList>
            <person name="Wang G."/>
        </authorList>
    </citation>
    <scope>NUCLEOTIDE SEQUENCE</scope>
    <source>
        <strain evidence="7">M133</strain>
    </source>
</reference>
<evidence type="ECO:0000313" key="7">
    <source>
        <dbReference type="EMBL" id="QTD50590.1"/>
    </source>
</evidence>
<dbReference type="PANTHER" id="PTHR46091:SF3">
    <property type="entry name" value="AMINE OXIDASE DOMAIN-CONTAINING PROTEIN"/>
    <property type="match status" value="1"/>
</dbReference>
<evidence type="ECO:0000256" key="4">
    <source>
        <dbReference type="ARBA" id="ARBA00022857"/>
    </source>
</evidence>